<dbReference type="Gene3D" id="2.170.130.10">
    <property type="entry name" value="TonB-dependent receptor, plug domain"/>
    <property type="match status" value="1"/>
</dbReference>
<proteinExistence type="inferred from homology"/>
<gene>
    <name evidence="14" type="ORF">FKV25_05460</name>
</gene>
<dbReference type="GO" id="GO:0009279">
    <property type="term" value="C:cell outer membrane"/>
    <property type="evidence" value="ECO:0007669"/>
    <property type="project" value="UniProtKB-SubCell"/>
</dbReference>
<dbReference type="Proteomes" id="UP000318212">
    <property type="component" value="Unassembled WGS sequence"/>
</dbReference>
<keyword evidence="3 8" id="KW-1134">Transmembrane beta strand</keyword>
<dbReference type="InterPro" id="IPR012910">
    <property type="entry name" value="Plug_dom"/>
</dbReference>
<evidence type="ECO:0000256" key="8">
    <source>
        <dbReference type="PROSITE-ProRule" id="PRU01360"/>
    </source>
</evidence>
<dbReference type="EMBL" id="VICE01000052">
    <property type="protein sequence ID" value="TQD47735.1"/>
    <property type="molecule type" value="Genomic_DNA"/>
</dbReference>
<protein>
    <submittedName>
        <fullName evidence="14">TonB-dependent receptor</fullName>
    </submittedName>
</protein>
<dbReference type="InterPro" id="IPR036942">
    <property type="entry name" value="Beta-barrel_TonB_sf"/>
</dbReference>
<evidence type="ECO:0000256" key="6">
    <source>
        <dbReference type="ARBA" id="ARBA00023136"/>
    </source>
</evidence>
<dbReference type="Gene3D" id="2.40.170.20">
    <property type="entry name" value="TonB-dependent receptor, beta-barrel domain"/>
    <property type="match status" value="1"/>
</dbReference>
<name>A0A508AKT9_9GAMM</name>
<dbReference type="PANTHER" id="PTHR47234:SF2">
    <property type="entry name" value="TONB-DEPENDENT RECEPTOR"/>
    <property type="match status" value="1"/>
</dbReference>
<dbReference type="SUPFAM" id="SSF56935">
    <property type="entry name" value="Porins"/>
    <property type="match status" value="1"/>
</dbReference>
<reference evidence="14 15" key="1">
    <citation type="submission" date="2019-06" db="EMBL/GenBank/DDBJ databases">
        <title>Lysobacter alkalisoli sp. nov. isolated from saline soil.</title>
        <authorList>
            <person name="Sun J.-Q."/>
            <person name="Xu L."/>
        </authorList>
    </citation>
    <scope>NUCLEOTIDE SEQUENCE [LARGE SCALE GENOMIC DNA]</scope>
    <source>
        <strain evidence="14 15">JCM 31130</strain>
    </source>
</reference>
<feature type="signal peptide" evidence="11">
    <location>
        <begin position="1"/>
        <end position="27"/>
    </location>
</feature>
<sequence>MNVQRKTLTRAIRASLMASLVAMPLMAAAQDAAPDTTDPTRTLDAVTVTGTRIKQTNAVTAQPVFVLDRQKLDETGVQTVGEVLQQLTSSGQALNAKFNSSGNFGYPPDGGGIGAGSAQVDLRHLGSKRVLVLVDGIRWVNESSASGVSGSADVNTIPLAIVERIEVLEDGASSIYGSDAIAGVVNVITRRNFEGVQLNGYYGEYSRGGETTEASVTIGGGGEKFNAVFAASYYEQKSIGSGEWEQSSYPTPGTGVRGGSSGTPQGRYTFCDPSRPAGSLGFCDPAGDFWYDVTLDDGTTTPVWNPADPDAGTYHGFTGADRFNFAPYNLLLTPSKRKSIFASVNYDLSENVRLHAKALYNNRTSTNQAAPEPIFVGPFAGTGGIADTIVIHEDNPYNPFGITLDPASNFGWVTRRPVEVGPRIFSQDVDTSYINIGLDGIWNVGNGYSWDVNAVHSENKAEQRFTNGYNVAKLKLALGDPAVCAQVPGCVPLDLFGGQGRPMTQEMIDYIRTTQIDSSKQTLDILSANITGDLFAIGDRYAGFAAGVEHRKYQGDFNPDPLRQSGESQDSFAAAVSEDYDVSEVYAEGNFPLLSTLDVSAALRYSDYSTFGGATTGKLGFRWQPVEDLVLRGTYSEGFRAPNLGELYGLTQFGATLVDPCGSTGSPGPASPDFAAGCLAQGAGPNFEQANTQITTFTGGNPNLQPEESDSYTFGVVYAPSWAEGMSWSERMDFELSYYNHEIDGAIQARDLQALLEACLRAGGTAASSPSCAPFTRQASGNLNPPENFLDNLGTIETDGLDVKVNWASPEWGWGRLTAGLQATTVFDYRAVDIDGNESQREVGIEVNDSAIPDWQTNVSLGWSLGDWSVNWTSRYISAVDEYCSNVPVPEAPGCMGGVEKNTLGSTTFHDMQVNWSDAFALEGLKFSLGVNNVFDKEPPVCLTCSLNGYDAGTYDLPGSFWYVRADYRF</sequence>
<feature type="chain" id="PRO_5021332313" evidence="11">
    <location>
        <begin position="28"/>
        <end position="970"/>
    </location>
</feature>
<dbReference type="Pfam" id="PF00593">
    <property type="entry name" value="TonB_dep_Rec_b-barrel"/>
    <property type="match status" value="1"/>
</dbReference>
<keyword evidence="14" id="KW-0675">Receptor</keyword>
<evidence type="ECO:0000256" key="10">
    <source>
        <dbReference type="SAM" id="MobiDB-lite"/>
    </source>
</evidence>
<dbReference type="PANTHER" id="PTHR47234">
    <property type="match status" value="1"/>
</dbReference>
<evidence type="ECO:0000313" key="14">
    <source>
        <dbReference type="EMBL" id="TQD47735.1"/>
    </source>
</evidence>
<evidence type="ECO:0000256" key="5">
    <source>
        <dbReference type="ARBA" id="ARBA00023077"/>
    </source>
</evidence>
<keyword evidence="4 8" id="KW-0812">Transmembrane</keyword>
<evidence type="ECO:0000256" key="1">
    <source>
        <dbReference type="ARBA" id="ARBA00004571"/>
    </source>
</evidence>
<dbReference type="InterPro" id="IPR000531">
    <property type="entry name" value="Beta-barrel_TonB"/>
</dbReference>
<evidence type="ECO:0000256" key="7">
    <source>
        <dbReference type="ARBA" id="ARBA00023237"/>
    </source>
</evidence>
<feature type="region of interest" description="Disordered" evidence="10">
    <location>
        <begin position="243"/>
        <end position="266"/>
    </location>
</feature>
<keyword evidence="6 8" id="KW-0472">Membrane</keyword>
<organism evidence="14 15">
    <name type="scientific">Marilutibacter aestuarii</name>
    <dbReference type="NCBI Taxonomy" id="1706195"/>
    <lineage>
        <taxon>Bacteria</taxon>
        <taxon>Pseudomonadati</taxon>
        <taxon>Pseudomonadota</taxon>
        <taxon>Gammaproteobacteria</taxon>
        <taxon>Lysobacterales</taxon>
        <taxon>Lysobacteraceae</taxon>
        <taxon>Marilutibacter</taxon>
    </lineage>
</organism>
<comment type="subcellular location">
    <subcellularLocation>
        <location evidence="1 8">Cell outer membrane</location>
        <topology evidence="1 8">Multi-pass membrane protein</topology>
    </subcellularLocation>
</comment>
<keyword evidence="15" id="KW-1185">Reference proteome</keyword>
<dbReference type="PROSITE" id="PS52016">
    <property type="entry name" value="TONB_DEPENDENT_REC_3"/>
    <property type="match status" value="1"/>
</dbReference>
<dbReference type="InterPro" id="IPR039426">
    <property type="entry name" value="TonB-dep_rcpt-like"/>
</dbReference>
<evidence type="ECO:0000259" key="12">
    <source>
        <dbReference type="Pfam" id="PF00593"/>
    </source>
</evidence>
<dbReference type="InterPro" id="IPR037066">
    <property type="entry name" value="Plug_dom_sf"/>
</dbReference>
<evidence type="ECO:0000259" key="13">
    <source>
        <dbReference type="Pfam" id="PF07715"/>
    </source>
</evidence>
<keyword evidence="2 8" id="KW-0813">Transport</keyword>
<dbReference type="AlphaFoldDB" id="A0A508AKT9"/>
<evidence type="ECO:0000256" key="2">
    <source>
        <dbReference type="ARBA" id="ARBA00022448"/>
    </source>
</evidence>
<evidence type="ECO:0000313" key="15">
    <source>
        <dbReference type="Proteomes" id="UP000318212"/>
    </source>
</evidence>
<keyword evidence="11" id="KW-0732">Signal</keyword>
<keyword evidence="7 8" id="KW-0998">Cell outer membrane</keyword>
<keyword evidence="5 9" id="KW-0798">TonB box</keyword>
<dbReference type="Pfam" id="PF07715">
    <property type="entry name" value="Plug"/>
    <property type="match status" value="1"/>
</dbReference>
<comment type="caution">
    <text evidence="14">The sequence shown here is derived from an EMBL/GenBank/DDBJ whole genome shotgun (WGS) entry which is preliminary data.</text>
</comment>
<feature type="domain" description="TonB-dependent receptor-like beta-barrel" evidence="12">
    <location>
        <begin position="400"/>
        <end position="934"/>
    </location>
</feature>
<accession>A0A508AKT9</accession>
<evidence type="ECO:0000256" key="11">
    <source>
        <dbReference type="SAM" id="SignalP"/>
    </source>
</evidence>
<evidence type="ECO:0000256" key="4">
    <source>
        <dbReference type="ARBA" id="ARBA00022692"/>
    </source>
</evidence>
<evidence type="ECO:0000256" key="9">
    <source>
        <dbReference type="RuleBase" id="RU003357"/>
    </source>
</evidence>
<comment type="similarity">
    <text evidence="8 9">Belongs to the TonB-dependent receptor family.</text>
</comment>
<dbReference type="OrthoDB" id="6276154at2"/>
<dbReference type="RefSeq" id="WP_141517789.1">
    <property type="nucleotide sequence ID" value="NZ_VICE01000052.1"/>
</dbReference>
<evidence type="ECO:0000256" key="3">
    <source>
        <dbReference type="ARBA" id="ARBA00022452"/>
    </source>
</evidence>
<feature type="domain" description="TonB-dependent receptor plug" evidence="13">
    <location>
        <begin position="60"/>
        <end position="184"/>
    </location>
</feature>